<dbReference type="SUPFAM" id="SSF52540">
    <property type="entry name" value="P-loop containing nucleoside triphosphate hydrolases"/>
    <property type="match status" value="1"/>
</dbReference>
<feature type="compositionally biased region" description="Basic and acidic residues" evidence="5">
    <location>
        <begin position="151"/>
        <end position="165"/>
    </location>
</feature>
<dbReference type="Pfam" id="PF00406">
    <property type="entry name" value="ADK"/>
    <property type="match status" value="1"/>
</dbReference>
<dbReference type="InterPro" id="IPR006259">
    <property type="entry name" value="Adenyl_kin_sub"/>
</dbReference>
<evidence type="ECO:0000313" key="8">
    <source>
        <dbReference type="Proteomes" id="UP000007799"/>
    </source>
</evidence>
<dbReference type="Proteomes" id="UP000007799">
    <property type="component" value="Unassembled WGS sequence"/>
</dbReference>
<protein>
    <submittedName>
        <fullName evidence="7">Adenylate kinase 2</fullName>
    </submittedName>
</protein>
<dbReference type="STRING" id="946362.F2U5L3"/>
<dbReference type="NCBIfam" id="NF001380">
    <property type="entry name" value="PRK00279.1-2"/>
    <property type="match status" value="1"/>
</dbReference>
<gene>
    <name evidence="7" type="ORF">PTSG_03861</name>
</gene>
<dbReference type="NCBIfam" id="TIGR01351">
    <property type="entry name" value="adk"/>
    <property type="match status" value="1"/>
</dbReference>
<dbReference type="KEGG" id="sre:PTSG_03861"/>
<organism evidence="8">
    <name type="scientific">Salpingoeca rosetta (strain ATCC 50818 / BSB-021)</name>
    <dbReference type="NCBI Taxonomy" id="946362"/>
    <lineage>
        <taxon>Eukaryota</taxon>
        <taxon>Choanoflagellata</taxon>
        <taxon>Craspedida</taxon>
        <taxon>Salpingoecidae</taxon>
        <taxon>Salpingoeca</taxon>
    </lineage>
</organism>
<dbReference type="GO" id="GO:0005524">
    <property type="term" value="F:ATP binding"/>
    <property type="evidence" value="ECO:0007669"/>
    <property type="project" value="InterPro"/>
</dbReference>
<dbReference type="eggNOG" id="KOG3078">
    <property type="taxonomic scope" value="Eukaryota"/>
</dbReference>
<reference evidence="7" key="1">
    <citation type="submission" date="2009-08" db="EMBL/GenBank/DDBJ databases">
        <title>Annotation of Salpingoeca rosetta.</title>
        <authorList>
            <consortium name="The Broad Institute Genome Sequencing Platform"/>
            <person name="Russ C."/>
            <person name="Cuomo C."/>
            <person name="Burger G."/>
            <person name="Gray M.W."/>
            <person name="Holland P.W.H."/>
            <person name="King N."/>
            <person name="Lang F.B.F."/>
            <person name="Roger A.J."/>
            <person name="Ruiz-Trillo I."/>
            <person name="Young S.K."/>
            <person name="Zeng Q."/>
            <person name="Gargeya S."/>
            <person name="Alvarado L."/>
            <person name="Berlin A."/>
            <person name="Chapman S.B."/>
            <person name="Chen Z."/>
            <person name="Freedman E."/>
            <person name="Gellesch M."/>
            <person name="Goldberg J."/>
            <person name="Griggs A."/>
            <person name="Gujja S."/>
            <person name="Heilman E."/>
            <person name="Heiman D."/>
            <person name="Howarth C."/>
            <person name="Mehta T."/>
            <person name="Neiman D."/>
            <person name="Pearson M."/>
            <person name="Roberts A."/>
            <person name="Saif S."/>
            <person name="Shea T."/>
            <person name="Shenoy N."/>
            <person name="Sisk P."/>
            <person name="Stolte C."/>
            <person name="Sykes S."/>
            <person name="White J."/>
            <person name="Yandava C."/>
            <person name="Haas B."/>
            <person name="Nusbaum C."/>
            <person name="Birren B."/>
        </authorList>
    </citation>
    <scope>NUCLEOTIDE SEQUENCE [LARGE SCALE GENOMIC DNA]</scope>
    <source>
        <strain evidence="7">ATCC 50818</strain>
    </source>
</reference>
<comment type="similarity">
    <text evidence="4">Belongs to the adenylate kinase family.</text>
</comment>
<dbReference type="NCBIfam" id="NF001381">
    <property type="entry name" value="PRK00279.1-3"/>
    <property type="match status" value="1"/>
</dbReference>
<evidence type="ECO:0000256" key="1">
    <source>
        <dbReference type="ARBA" id="ARBA00022679"/>
    </source>
</evidence>
<dbReference type="Pfam" id="PF05191">
    <property type="entry name" value="ADK_lid"/>
    <property type="match status" value="1"/>
</dbReference>
<sequence length="222" mass="24642">MASKLYALLIGPPGAGKGTQAERIVDRYGVCHLATGDMLRAAIRQGTPLGRQVKEIMASGGLVSDEIVVNLIRDNLDTPECSKGFLLDGFPRTLEQAKKLDELLDQRKVKLDAALEFAIKDSVLIERIEGRLIHKASGRTYHTKFNPPKVPGKDDVTGEDLYKRPDDNAESLKKRLAAYHEKTAPLCDYYDKKGILHRIEADNAQATVWAKIQNIFDGCIKK</sequence>
<keyword evidence="1 4" id="KW-0808">Transferase</keyword>
<evidence type="ECO:0000313" key="7">
    <source>
        <dbReference type="EMBL" id="EGD83229.1"/>
    </source>
</evidence>
<dbReference type="RefSeq" id="XP_004995593.1">
    <property type="nucleotide sequence ID" value="XM_004995536.1"/>
</dbReference>
<dbReference type="FunFam" id="3.40.50.300:FF:000106">
    <property type="entry name" value="Adenylate kinase mitochondrial"/>
    <property type="match status" value="1"/>
</dbReference>
<dbReference type="NCBIfam" id="NF011100">
    <property type="entry name" value="PRK14527.1"/>
    <property type="match status" value="1"/>
</dbReference>
<dbReference type="InParanoid" id="F2U5L3"/>
<feature type="region of interest" description="Disordered" evidence="5">
    <location>
        <begin position="143"/>
        <end position="165"/>
    </location>
</feature>
<keyword evidence="2" id="KW-0547">Nucleotide-binding</keyword>
<dbReference type="HAMAP" id="MF_00235">
    <property type="entry name" value="Adenylate_kinase_Adk"/>
    <property type="match status" value="1"/>
</dbReference>
<dbReference type="PANTHER" id="PTHR23359">
    <property type="entry name" value="NUCLEOTIDE KINASE"/>
    <property type="match status" value="1"/>
</dbReference>
<proteinExistence type="inferred from homology"/>
<evidence type="ECO:0000259" key="6">
    <source>
        <dbReference type="Pfam" id="PF05191"/>
    </source>
</evidence>
<evidence type="ECO:0000256" key="3">
    <source>
        <dbReference type="ARBA" id="ARBA00022777"/>
    </source>
</evidence>
<name>F2U5L3_SALR5</name>
<dbReference type="InterPro" id="IPR027417">
    <property type="entry name" value="P-loop_NTPase"/>
</dbReference>
<dbReference type="InterPro" id="IPR033690">
    <property type="entry name" value="Adenylat_kinase_CS"/>
</dbReference>
<dbReference type="InterPro" id="IPR007862">
    <property type="entry name" value="Adenylate_kinase_lid-dom"/>
</dbReference>
<dbReference type="EMBL" id="GL832962">
    <property type="protein sequence ID" value="EGD83229.1"/>
    <property type="molecule type" value="Genomic_DNA"/>
</dbReference>
<keyword evidence="8" id="KW-1185">Reference proteome</keyword>
<dbReference type="Gene3D" id="3.40.50.300">
    <property type="entry name" value="P-loop containing nucleotide triphosphate hydrolases"/>
    <property type="match status" value="1"/>
</dbReference>
<evidence type="ECO:0000256" key="5">
    <source>
        <dbReference type="SAM" id="MobiDB-lite"/>
    </source>
</evidence>
<keyword evidence="3 4" id="KW-0418">Kinase</keyword>
<dbReference type="OMA" id="VYHEQTA"/>
<dbReference type="GO" id="GO:0004017">
    <property type="term" value="F:AMP kinase activity"/>
    <property type="evidence" value="ECO:0007669"/>
    <property type="project" value="InterPro"/>
</dbReference>
<dbReference type="CDD" id="cd01428">
    <property type="entry name" value="ADK"/>
    <property type="match status" value="1"/>
</dbReference>
<dbReference type="OrthoDB" id="439792at2759"/>
<dbReference type="AlphaFoldDB" id="F2U5L3"/>
<dbReference type="InterPro" id="IPR000850">
    <property type="entry name" value="Adenylat/UMP-CMP_kin"/>
</dbReference>
<dbReference type="PROSITE" id="PS00113">
    <property type="entry name" value="ADENYLATE_KINASE"/>
    <property type="match status" value="1"/>
</dbReference>
<dbReference type="FunCoup" id="F2U5L3">
    <property type="interactions" value="1258"/>
</dbReference>
<accession>F2U5L3</accession>
<feature type="domain" description="Adenylate kinase active site lid" evidence="6">
    <location>
        <begin position="131"/>
        <end position="166"/>
    </location>
</feature>
<dbReference type="PRINTS" id="PR00094">
    <property type="entry name" value="ADENYLTKNASE"/>
</dbReference>
<evidence type="ECO:0000256" key="2">
    <source>
        <dbReference type="ARBA" id="ARBA00022741"/>
    </source>
</evidence>
<evidence type="ECO:0000256" key="4">
    <source>
        <dbReference type="RuleBase" id="RU003330"/>
    </source>
</evidence>
<dbReference type="GeneID" id="16076173"/>